<feature type="region of interest" description="Disordered" evidence="2">
    <location>
        <begin position="289"/>
        <end position="317"/>
    </location>
</feature>
<sequence length="633" mass="71041">MQEESWGRLIHASREGLKELPGVDPAAIKWDPEEAVDIPEKAVDFDLEKFACTAYGLRDREERAVKKVRIDIGWSFIRKKKAEAAVPAGEGDEDEEDAPEEEEEEEEPPDMDLNCSFYDAKGEEIQVINFDSREGEGASLSGDDTVQDPDKVTAHESDRIGFPVDESIFVDFRLIPKKTKNIVVGVTNYSGGGFARVKKLYCRIVDITQEKDPAQWRDVFVFHTDVKECTDPSKSGLIIFKLFKESKASKYWEWKKTADGGDVLGGLLSAEKPLKESLELLIEEQQVISGQDLDKEDEEEEEEEPEDDEDEEGVIKDDPDAVNWNWRVRAMNMFVSGENWEEAAEDVATAATFEGERDEKGWRCDPCSKAVYNNGDIYYGGYINDRRSGKGVYVFANKGAYAGCFKNGLRSGYGMMWYPDGSIYEGQWHKDKMWGIGQYDYADGSTYCGKWKEGKKHGSGVYWDKHGACLTGTWEKGILQGEGIYDTEAFQLVADFKKGIPVGDVIYTLQAHRTKNWRQPACKFILAEHGPTLTHGGSYSIPPGADADLPEGEDEPVDDDAPRMPKHPDYNGLKYVPHISNPEPVPDIPFPGDKIRPSPLKEKKYSDVRLNEPLPPPTFSAPPPPPPADEDDE</sequence>
<dbReference type="EMBL" id="GBEZ01003262">
    <property type="protein sequence ID" value="JAC81861.1"/>
    <property type="molecule type" value="Transcribed_RNA"/>
</dbReference>
<name>A0A061SGK3_9CHLO</name>
<dbReference type="Pfam" id="PF02493">
    <property type="entry name" value="MORN"/>
    <property type="match status" value="5"/>
</dbReference>
<evidence type="ECO:0000313" key="3">
    <source>
        <dbReference type="EMBL" id="JAC81861.1"/>
    </source>
</evidence>
<accession>A0A061SGK3</accession>
<feature type="compositionally biased region" description="Pro residues" evidence="2">
    <location>
        <begin position="613"/>
        <end position="627"/>
    </location>
</feature>
<keyword evidence="1" id="KW-0677">Repeat</keyword>
<organism evidence="3">
    <name type="scientific">Tetraselmis sp. GSL018</name>
    <dbReference type="NCBI Taxonomy" id="582737"/>
    <lineage>
        <taxon>Eukaryota</taxon>
        <taxon>Viridiplantae</taxon>
        <taxon>Chlorophyta</taxon>
        <taxon>core chlorophytes</taxon>
        <taxon>Chlorodendrophyceae</taxon>
        <taxon>Chlorodendrales</taxon>
        <taxon>Chlorodendraceae</taxon>
        <taxon>Tetraselmis</taxon>
    </lineage>
</organism>
<evidence type="ECO:0000256" key="2">
    <source>
        <dbReference type="SAM" id="MobiDB-lite"/>
    </source>
</evidence>
<feature type="compositionally biased region" description="Acidic residues" evidence="2">
    <location>
        <begin position="548"/>
        <end position="559"/>
    </location>
</feature>
<reference evidence="3" key="1">
    <citation type="submission" date="2014-05" db="EMBL/GenBank/DDBJ databases">
        <title>The transcriptome of the halophilic microalga Tetraselmis sp. GSL018 isolated from the Great Salt Lake, Utah.</title>
        <authorList>
            <person name="Jinkerson R.E."/>
            <person name="D'Adamo S."/>
            <person name="Posewitz M.C."/>
        </authorList>
    </citation>
    <scope>NUCLEOTIDE SEQUENCE</scope>
    <source>
        <strain evidence="3">GSL018</strain>
    </source>
</reference>
<protein>
    <submittedName>
        <fullName evidence="3">Radial spoke protein 1</fullName>
    </submittedName>
</protein>
<dbReference type="SMART" id="SM00698">
    <property type="entry name" value="MORN"/>
    <property type="match status" value="4"/>
</dbReference>
<feature type="compositionally biased region" description="Basic and acidic residues" evidence="2">
    <location>
        <begin position="593"/>
        <end position="610"/>
    </location>
</feature>
<dbReference type="PANTHER" id="PTHR43215">
    <property type="entry name" value="RADIAL SPOKE HEAD 1 HOMOLOG"/>
    <property type="match status" value="1"/>
</dbReference>
<dbReference type="Gene3D" id="2.20.110.10">
    <property type="entry name" value="Histone H3 K4-specific methyltransferase SET7/9 N-terminal domain"/>
    <property type="match status" value="2"/>
</dbReference>
<dbReference type="AlphaFoldDB" id="A0A061SGK3"/>
<feature type="compositionally biased region" description="Basic and acidic residues" evidence="2">
    <location>
        <begin position="560"/>
        <end position="569"/>
    </location>
</feature>
<feature type="region of interest" description="Disordered" evidence="2">
    <location>
        <begin position="83"/>
        <end position="112"/>
    </location>
</feature>
<feature type="region of interest" description="Disordered" evidence="2">
    <location>
        <begin position="535"/>
        <end position="633"/>
    </location>
</feature>
<proteinExistence type="predicted"/>
<evidence type="ECO:0000256" key="1">
    <source>
        <dbReference type="ARBA" id="ARBA00022737"/>
    </source>
</evidence>
<dbReference type="Gene3D" id="2.60.60.30">
    <property type="entry name" value="sav2460 like domains"/>
    <property type="match status" value="1"/>
</dbReference>
<dbReference type="InterPro" id="IPR003409">
    <property type="entry name" value="MORN"/>
</dbReference>
<feature type="compositionally biased region" description="Acidic residues" evidence="2">
    <location>
        <begin position="90"/>
        <end position="110"/>
    </location>
</feature>
<dbReference type="PANTHER" id="PTHR43215:SF14">
    <property type="entry name" value="RADIAL SPOKE HEAD 1 HOMOLOG"/>
    <property type="match status" value="1"/>
</dbReference>
<gene>
    <name evidence="3" type="ORF">TSPGSL018_6975</name>
</gene>
<feature type="compositionally biased region" description="Acidic residues" evidence="2">
    <location>
        <begin position="294"/>
        <end position="312"/>
    </location>
</feature>
<dbReference type="SUPFAM" id="SSF82185">
    <property type="entry name" value="Histone H3 K4-specific methyltransferase SET7/9 N-terminal domain"/>
    <property type="match status" value="1"/>
</dbReference>
<dbReference type="GO" id="GO:0016020">
    <property type="term" value="C:membrane"/>
    <property type="evidence" value="ECO:0007669"/>
    <property type="project" value="UniProtKB-ARBA"/>
</dbReference>